<dbReference type="InterPro" id="IPR013087">
    <property type="entry name" value="Znf_C2H2_type"/>
</dbReference>
<accession>A0A430KYT0</accession>
<evidence type="ECO:0000313" key="5">
    <source>
        <dbReference type="Proteomes" id="UP000287124"/>
    </source>
</evidence>
<dbReference type="Proteomes" id="UP000287124">
    <property type="component" value="Unassembled WGS sequence"/>
</dbReference>
<protein>
    <recommendedName>
        <fullName evidence="3">C2H2-type domain-containing protein</fullName>
    </recommendedName>
</protein>
<sequence length="281" mass="32230">MSREANQLWECNYCSALFATSDLLEAHLQYFRSRIPELEECRAHANANNEDLGYCSGSEDEDFDTIRANSTCPYEECKRTQPFKKGQQLRVHFRTHVTCEEVCVCCFKIFRRTSEFIRHTREHTGATETKRKYMEQIAAELRKLADKELHARLVNQKKRSWEEAALDLEEEAHDLNLPEVEANLPISMNPPEYLGTAVVTRTTSPPVPPPRGIGTISAPPPDAGTMNRNTLDIAPQSYPRTEQPSHTLDDHQWDPPLFMHLNFPMYPASMDTIDWLVPVPD</sequence>
<dbReference type="PROSITE" id="PS00028">
    <property type="entry name" value="ZINC_FINGER_C2H2_1"/>
    <property type="match status" value="1"/>
</dbReference>
<keyword evidence="1" id="KW-0863">Zinc-finger</keyword>
<feature type="region of interest" description="Disordered" evidence="2">
    <location>
        <begin position="203"/>
        <end position="231"/>
    </location>
</feature>
<keyword evidence="1" id="KW-0862">Zinc</keyword>
<name>A0A430KYT0_9HYPO</name>
<gene>
    <name evidence="4" type="ORF">BHE90_017009</name>
</gene>
<evidence type="ECO:0000259" key="3">
    <source>
        <dbReference type="PROSITE" id="PS50157"/>
    </source>
</evidence>
<dbReference type="GO" id="GO:0008270">
    <property type="term" value="F:zinc ion binding"/>
    <property type="evidence" value="ECO:0007669"/>
    <property type="project" value="UniProtKB-KW"/>
</dbReference>
<dbReference type="PROSITE" id="PS50157">
    <property type="entry name" value="ZINC_FINGER_C2H2_2"/>
    <property type="match status" value="1"/>
</dbReference>
<evidence type="ECO:0000313" key="4">
    <source>
        <dbReference type="EMBL" id="RTE68615.1"/>
    </source>
</evidence>
<keyword evidence="1" id="KW-0479">Metal-binding</keyword>
<proteinExistence type="predicted"/>
<dbReference type="AlphaFoldDB" id="A0A430KYT0"/>
<reference evidence="4 5" key="1">
    <citation type="submission" date="2017-06" db="EMBL/GenBank/DDBJ databases">
        <title>Comparative genomic analysis of Ambrosia Fusariam Clade fungi.</title>
        <authorList>
            <person name="Stajich J.E."/>
            <person name="Carrillo J."/>
            <person name="Kijimoto T."/>
            <person name="Eskalen A."/>
            <person name="O'Donnell K."/>
            <person name="Kasson M."/>
        </authorList>
    </citation>
    <scope>NUCLEOTIDE SEQUENCE [LARGE SCALE GENOMIC DNA]</scope>
    <source>
        <strain evidence="4 5">UCR1854</strain>
    </source>
</reference>
<organism evidence="4 5">
    <name type="scientific">Fusarium euwallaceae</name>
    <dbReference type="NCBI Taxonomy" id="1147111"/>
    <lineage>
        <taxon>Eukaryota</taxon>
        <taxon>Fungi</taxon>
        <taxon>Dikarya</taxon>
        <taxon>Ascomycota</taxon>
        <taxon>Pezizomycotina</taxon>
        <taxon>Sordariomycetes</taxon>
        <taxon>Hypocreomycetidae</taxon>
        <taxon>Hypocreales</taxon>
        <taxon>Nectriaceae</taxon>
        <taxon>Fusarium</taxon>
        <taxon>Fusarium solani species complex</taxon>
    </lineage>
</organism>
<evidence type="ECO:0000256" key="1">
    <source>
        <dbReference type="PROSITE-ProRule" id="PRU00042"/>
    </source>
</evidence>
<keyword evidence="5" id="KW-1185">Reference proteome</keyword>
<dbReference type="EMBL" id="MIKF01000769">
    <property type="protein sequence ID" value="RTE68615.1"/>
    <property type="molecule type" value="Genomic_DNA"/>
</dbReference>
<evidence type="ECO:0000256" key="2">
    <source>
        <dbReference type="SAM" id="MobiDB-lite"/>
    </source>
</evidence>
<comment type="caution">
    <text evidence="4">The sequence shown here is derived from an EMBL/GenBank/DDBJ whole genome shotgun (WGS) entry which is preliminary data.</text>
</comment>
<feature type="domain" description="C2H2-type" evidence="3">
    <location>
        <begin position="101"/>
        <end position="128"/>
    </location>
</feature>
<dbReference type="Gene3D" id="3.30.160.60">
    <property type="entry name" value="Classic Zinc Finger"/>
    <property type="match status" value="1"/>
</dbReference>